<comment type="caution">
    <text evidence="9">The sequence shown here is derived from an EMBL/GenBank/DDBJ whole genome shotgun (WGS) entry which is preliminary data.</text>
</comment>
<gene>
    <name evidence="9" type="ORF">Zmor_000814</name>
</gene>
<evidence type="ECO:0000256" key="1">
    <source>
        <dbReference type="ARBA" id="ARBA00012493"/>
    </source>
</evidence>
<keyword evidence="6" id="KW-0378">Hydrolase</keyword>
<dbReference type="SUPFAM" id="SSF56672">
    <property type="entry name" value="DNA/RNA polymerases"/>
    <property type="match status" value="1"/>
</dbReference>
<keyword evidence="2" id="KW-0808">Transferase</keyword>
<dbReference type="Gene3D" id="3.10.10.10">
    <property type="entry name" value="HIV Type 1 Reverse Transcriptase, subunit A, domain 1"/>
    <property type="match status" value="1"/>
</dbReference>
<evidence type="ECO:0000256" key="7">
    <source>
        <dbReference type="ARBA" id="ARBA00022918"/>
    </source>
</evidence>
<organism evidence="9 10">
    <name type="scientific">Zophobas morio</name>
    <dbReference type="NCBI Taxonomy" id="2755281"/>
    <lineage>
        <taxon>Eukaryota</taxon>
        <taxon>Metazoa</taxon>
        <taxon>Ecdysozoa</taxon>
        <taxon>Arthropoda</taxon>
        <taxon>Hexapoda</taxon>
        <taxon>Insecta</taxon>
        <taxon>Pterygota</taxon>
        <taxon>Neoptera</taxon>
        <taxon>Endopterygota</taxon>
        <taxon>Coleoptera</taxon>
        <taxon>Polyphaga</taxon>
        <taxon>Cucujiformia</taxon>
        <taxon>Tenebrionidae</taxon>
        <taxon>Zophobas</taxon>
    </lineage>
</organism>
<keyword evidence="3" id="KW-0548">Nucleotidyltransferase</keyword>
<keyword evidence="5" id="KW-0255">Endonuclease</keyword>
<evidence type="ECO:0000256" key="2">
    <source>
        <dbReference type="ARBA" id="ARBA00022679"/>
    </source>
</evidence>
<dbReference type="GO" id="GO:0004519">
    <property type="term" value="F:endonuclease activity"/>
    <property type="evidence" value="ECO:0007669"/>
    <property type="project" value="UniProtKB-KW"/>
</dbReference>
<dbReference type="Pfam" id="PF17917">
    <property type="entry name" value="RT_RNaseH"/>
    <property type="match status" value="1"/>
</dbReference>
<dbReference type="EMBL" id="JALNTZ010000001">
    <property type="protein sequence ID" value="KAJ3665314.1"/>
    <property type="molecule type" value="Genomic_DNA"/>
</dbReference>
<evidence type="ECO:0000259" key="8">
    <source>
        <dbReference type="PROSITE" id="PS50878"/>
    </source>
</evidence>
<dbReference type="PANTHER" id="PTHR37984:SF5">
    <property type="entry name" value="PROTEIN NYNRIN-LIKE"/>
    <property type="match status" value="1"/>
</dbReference>
<name>A0AA38J1Z7_9CUCU</name>
<dbReference type="GO" id="GO:0003964">
    <property type="term" value="F:RNA-directed DNA polymerase activity"/>
    <property type="evidence" value="ECO:0007669"/>
    <property type="project" value="UniProtKB-KW"/>
</dbReference>
<keyword evidence="4" id="KW-0540">Nuclease</keyword>
<evidence type="ECO:0000256" key="3">
    <source>
        <dbReference type="ARBA" id="ARBA00022695"/>
    </source>
</evidence>
<accession>A0AA38J1Z7</accession>
<dbReference type="EC" id="2.7.7.49" evidence="1"/>
<keyword evidence="7" id="KW-0695">RNA-directed DNA polymerase</keyword>
<dbReference type="CDD" id="cd01647">
    <property type="entry name" value="RT_LTR"/>
    <property type="match status" value="1"/>
</dbReference>
<dbReference type="Pfam" id="PF00078">
    <property type="entry name" value="RVT_1"/>
    <property type="match status" value="1"/>
</dbReference>
<dbReference type="FunFam" id="3.30.70.270:FF:000020">
    <property type="entry name" value="Transposon Tf2-6 polyprotein-like Protein"/>
    <property type="match status" value="1"/>
</dbReference>
<dbReference type="PROSITE" id="PS50878">
    <property type="entry name" value="RT_POL"/>
    <property type="match status" value="1"/>
</dbReference>
<protein>
    <recommendedName>
        <fullName evidence="1">RNA-directed DNA polymerase</fullName>
        <ecNumber evidence="1">2.7.7.49</ecNumber>
    </recommendedName>
</protein>
<dbReference type="InterPro" id="IPR043128">
    <property type="entry name" value="Rev_trsase/Diguanyl_cyclase"/>
</dbReference>
<dbReference type="InterPro" id="IPR041373">
    <property type="entry name" value="RT_RNaseH"/>
</dbReference>
<dbReference type="GO" id="GO:0016787">
    <property type="term" value="F:hydrolase activity"/>
    <property type="evidence" value="ECO:0007669"/>
    <property type="project" value="UniProtKB-KW"/>
</dbReference>
<dbReference type="InterPro" id="IPR050951">
    <property type="entry name" value="Retrovirus_Pol_polyprotein"/>
</dbReference>
<dbReference type="PANTHER" id="PTHR37984">
    <property type="entry name" value="PROTEIN CBG26694"/>
    <property type="match status" value="1"/>
</dbReference>
<dbReference type="CDD" id="cd09274">
    <property type="entry name" value="RNase_HI_RT_Ty3"/>
    <property type="match status" value="1"/>
</dbReference>
<sequence length="517" mass="59255">MLVHLNRELDKMLELGVVRPSSSPWSSPVLLVNKTNGEKHFCYDGRKLNSVTKPDAYPLSKVDYILNMLTGARYLSKINLKSAFWQIPLEDTSCEKIAFVVAFRRLYKFVVLPFGLSNAPQTLQRLMDQVLGPSLEPYVFVFLDDIVISTPTFKQHLQVLREVYQRLKEANLTINTEKCKYCLPSLKYLGFVVDKSGLHTDPEKVAAMAEFSKPQTVTEMKGFLGLCGWYRRFIPKFSDFTSPLTALLLGKRKRNRLVWTQEADNCFHQLKNVLINAPLLVSPDFSKPFTIQSDASDVGVPAVLTQPDSKGGEVVIAYASRTLSPAEKKYSVTERECLAVLFGIDKFRLYIEGAKFTLVTDHHSLLWLNNLKDPSGRLARWAVKLQQFEFVLEHRKGLMNVVPDAECRAPLPEVAVIQVRPGNTDKWYHSMVKGLEERPNDYPDYLVKHGVLYKNARPRYRVPNVLPSWRIVVPKSQRLEVLRECHDSPLAAHLLLIQRGINYKFIFNYVFRIDRHL</sequence>
<reference evidence="9" key="1">
    <citation type="journal article" date="2023" name="G3 (Bethesda)">
        <title>Whole genome assemblies of Zophobas morio and Tenebrio molitor.</title>
        <authorList>
            <person name="Kaur S."/>
            <person name="Stinson S.A."/>
            <person name="diCenzo G.C."/>
        </authorList>
    </citation>
    <scope>NUCLEOTIDE SEQUENCE</scope>
    <source>
        <strain evidence="9">QUZm001</strain>
    </source>
</reference>
<evidence type="ECO:0000313" key="9">
    <source>
        <dbReference type="EMBL" id="KAJ3665314.1"/>
    </source>
</evidence>
<dbReference type="AlphaFoldDB" id="A0AA38J1Z7"/>
<dbReference type="Proteomes" id="UP001168821">
    <property type="component" value="Unassembled WGS sequence"/>
</dbReference>
<evidence type="ECO:0000313" key="10">
    <source>
        <dbReference type="Proteomes" id="UP001168821"/>
    </source>
</evidence>
<evidence type="ECO:0000256" key="5">
    <source>
        <dbReference type="ARBA" id="ARBA00022759"/>
    </source>
</evidence>
<feature type="domain" description="Reverse transcriptase" evidence="8">
    <location>
        <begin position="1"/>
        <end position="193"/>
    </location>
</feature>
<keyword evidence="10" id="KW-1185">Reference proteome</keyword>
<dbReference type="InterPro" id="IPR043502">
    <property type="entry name" value="DNA/RNA_pol_sf"/>
</dbReference>
<dbReference type="Gene3D" id="3.30.70.270">
    <property type="match status" value="2"/>
</dbReference>
<evidence type="ECO:0000256" key="6">
    <source>
        <dbReference type="ARBA" id="ARBA00022801"/>
    </source>
</evidence>
<evidence type="ECO:0000256" key="4">
    <source>
        <dbReference type="ARBA" id="ARBA00022722"/>
    </source>
</evidence>
<proteinExistence type="predicted"/>
<dbReference type="InterPro" id="IPR000477">
    <property type="entry name" value="RT_dom"/>
</dbReference>